<keyword evidence="2" id="KW-1185">Reference proteome</keyword>
<dbReference type="PaxDb" id="214684-A0A0S2M5V3"/>
<dbReference type="EMBL" id="AE017348">
    <property type="protein sequence ID" value="ALO69521.1"/>
    <property type="molecule type" value="Genomic_DNA"/>
</dbReference>
<evidence type="ECO:0000313" key="1">
    <source>
        <dbReference type="EMBL" id="ALO69521.1"/>
    </source>
</evidence>
<dbReference type="OrthoDB" id="10350223at2759"/>
<dbReference type="GeneID" id="36393003"/>
<organism evidence="1 2">
    <name type="scientific">Cryptococcus deneoformans (strain JEC21 / ATCC MYA-565)</name>
    <name type="common">Cryptococcus neoformans var. neoformans serotype D</name>
    <dbReference type="NCBI Taxonomy" id="214684"/>
    <lineage>
        <taxon>Eukaryota</taxon>
        <taxon>Fungi</taxon>
        <taxon>Dikarya</taxon>
        <taxon>Basidiomycota</taxon>
        <taxon>Agaricomycotina</taxon>
        <taxon>Tremellomycetes</taxon>
        <taxon>Tremellales</taxon>
        <taxon>Cryptococcaceae</taxon>
        <taxon>Cryptococcus</taxon>
        <taxon>Cryptococcus neoformans species complex</taxon>
    </lineage>
</organism>
<dbReference type="Proteomes" id="UP000002149">
    <property type="component" value="Chromosome 8"/>
</dbReference>
<dbReference type="InParanoid" id="A0A0S2M5V3"/>
<dbReference type="VEuPathDB" id="FungiDB:CNH02265"/>
<reference evidence="1 2" key="1">
    <citation type="journal article" date="2005" name="Science">
        <title>The genome of the basidiomycetous yeast and human pathogen Cryptococcus neoformans.</title>
        <authorList>
            <person name="Loftus B.J."/>
            <person name="Fung E."/>
            <person name="Roncaglia P."/>
            <person name="Rowley D."/>
            <person name="Amedeo P."/>
            <person name="Bruno D."/>
            <person name="Vamathevan J."/>
            <person name="Miranda M."/>
            <person name="Anderson I.J."/>
            <person name="Fraser J.A."/>
            <person name="Allen J.E."/>
            <person name="Bosdet I.E."/>
            <person name="Brent M.R."/>
            <person name="Chiu R."/>
            <person name="Doering T.L."/>
            <person name="Donlin M.J."/>
            <person name="D'Souza C.A."/>
            <person name="Fox D.S."/>
            <person name="Grinberg V."/>
            <person name="Fu J."/>
            <person name="Fukushima M."/>
            <person name="Haas B.J."/>
            <person name="Huang J.C."/>
            <person name="Janbon G."/>
            <person name="Jones S.J."/>
            <person name="Koo H.L."/>
            <person name="Krzywinski M.I."/>
            <person name="Kwon-Chung J.K."/>
            <person name="Lengeler K.B."/>
            <person name="Maiti R."/>
            <person name="Marra M.A."/>
            <person name="Marra R.E."/>
            <person name="Mathewson C.A."/>
            <person name="Mitchell T.G."/>
            <person name="Pertea M."/>
            <person name="Riggs F.R."/>
            <person name="Salzberg S.L."/>
            <person name="Schein J.E."/>
            <person name="Shvartsbeyn A."/>
            <person name="Shin H."/>
            <person name="Shumway M."/>
            <person name="Specht C.A."/>
            <person name="Suh B.B."/>
            <person name="Tenney A."/>
            <person name="Utterback T.R."/>
            <person name="Wickes B.L."/>
            <person name="Wortman J.R."/>
            <person name="Wye N.H."/>
            <person name="Kronstad J.W."/>
            <person name="Lodge J.K."/>
            <person name="Heitman J."/>
            <person name="Davis R.W."/>
            <person name="Fraser C.M."/>
            <person name="Hyman R.W."/>
        </authorList>
    </citation>
    <scope>NUCLEOTIDE SEQUENCE [LARGE SCALE GENOMIC DNA]</scope>
    <source>
        <strain evidence="2">JEC21 / ATCC MYA-565</strain>
    </source>
</reference>
<gene>
    <name evidence="1" type="ordered locus">CNH02265</name>
</gene>
<accession>A0A0S2M5V3</accession>
<dbReference type="KEGG" id="cne:CNH02265"/>
<evidence type="ECO:0000313" key="2">
    <source>
        <dbReference type="Proteomes" id="UP000002149"/>
    </source>
</evidence>
<sequence length="252" mass="27395">MSFQGPLHMFHMAHDGSSARPYTLSASVHHSTLAPASVDDTLSKKEDVEGRRISNGTDEEKTDIVIKKKISRADSKKSIESSFTPQAQNSSVSLVTMNGNMNTPMEIENLPSLVQSTDASTESSVVLKTPPKSARASYGLVEHITIAFSAWQSNGCNHRFDNNQTGQFSEPGSQIFGICQQDSHHEETKMLNGLSEETLKIMARAGKRDLGAGVVQETWIEHIMAKTKLGKGVVGITGKPRFFIGDVDGYAV</sequence>
<dbReference type="RefSeq" id="XP_024514602.1">
    <property type="nucleotide sequence ID" value="XM_024658686.1"/>
</dbReference>
<protein>
    <submittedName>
        <fullName evidence="1">Uncharacterized protein</fullName>
    </submittedName>
</protein>
<name>A0A0S2M5V3_CRYD1</name>
<dbReference type="AlphaFoldDB" id="A0A0S2M5V3"/>
<proteinExistence type="predicted"/>